<organism evidence="3 4">
    <name type="scientific">Angustibacter aerolatus</name>
    <dbReference type="NCBI Taxonomy" id="1162965"/>
    <lineage>
        <taxon>Bacteria</taxon>
        <taxon>Bacillati</taxon>
        <taxon>Actinomycetota</taxon>
        <taxon>Actinomycetes</taxon>
        <taxon>Kineosporiales</taxon>
        <taxon>Kineosporiaceae</taxon>
    </lineage>
</organism>
<sequence length="326" mass="33847">MLLPRDDGPGTADADPTAHGVLHWAPRHHEGLLERAARLTGWLHDARPALVVVDVSVEVTLLTRLAGVPVAVAAMLGDRTDRAHRLAHDVADLLLAPWPARTEPGWPDDWQAKTVHVGAFSRFDAEPPPSPERLAAARAAWPAGAGRRVLAFWGRAATTSRSPTAARCASGRRRAGAGSTAAAAPPPPPTCGPSLHAADVVVTHAGHNAVAEVAAARRPAVVVAQRRPHDEQVARARLLHDQGLAVALDAWPRTDAWPALLDAAADAGGAAWARWSPGDGARAMAAAVDALAATPSRRDARSGSPGAAQVNRSSHLGTEGAEEVGS</sequence>
<comment type="caution">
    <text evidence="3">The sequence shown here is derived from an EMBL/GenBank/DDBJ whole genome shotgun (WGS) entry which is preliminary data.</text>
</comment>
<keyword evidence="4" id="KW-1185">Reference proteome</keyword>
<evidence type="ECO:0000313" key="3">
    <source>
        <dbReference type="EMBL" id="GMA87928.1"/>
    </source>
</evidence>
<dbReference type="EMBL" id="BSUZ01000001">
    <property type="protein sequence ID" value="GMA87928.1"/>
    <property type="molecule type" value="Genomic_DNA"/>
</dbReference>
<gene>
    <name evidence="3" type="ORF">GCM10025868_31780</name>
</gene>
<feature type="region of interest" description="Disordered" evidence="1">
    <location>
        <begin position="294"/>
        <end position="326"/>
    </location>
</feature>
<name>A0ABQ6JIA7_9ACTN</name>
<dbReference type="PANTHER" id="PTHR21015:SF22">
    <property type="entry name" value="GLYCOSYLTRANSFERASE"/>
    <property type="match status" value="1"/>
</dbReference>
<dbReference type="SUPFAM" id="SSF53756">
    <property type="entry name" value="UDP-Glycosyltransferase/glycogen phosphorylase"/>
    <property type="match status" value="1"/>
</dbReference>
<dbReference type="Proteomes" id="UP001157017">
    <property type="component" value="Unassembled WGS sequence"/>
</dbReference>
<dbReference type="Gene3D" id="3.40.50.2000">
    <property type="entry name" value="Glycogen Phosphorylase B"/>
    <property type="match status" value="1"/>
</dbReference>
<feature type="region of interest" description="Disordered" evidence="1">
    <location>
        <begin position="162"/>
        <end position="191"/>
    </location>
</feature>
<evidence type="ECO:0000259" key="2">
    <source>
        <dbReference type="Pfam" id="PF04101"/>
    </source>
</evidence>
<dbReference type="InterPro" id="IPR007235">
    <property type="entry name" value="Glyco_trans_28_C"/>
</dbReference>
<dbReference type="Pfam" id="PF04101">
    <property type="entry name" value="Glyco_tran_28_C"/>
    <property type="match status" value="1"/>
</dbReference>
<accession>A0ABQ6JIA7</accession>
<protein>
    <recommendedName>
        <fullName evidence="2">Glycosyl transferase family 28 C-terminal domain-containing protein</fullName>
    </recommendedName>
</protein>
<evidence type="ECO:0000313" key="4">
    <source>
        <dbReference type="Proteomes" id="UP001157017"/>
    </source>
</evidence>
<feature type="domain" description="Glycosyl transferase family 28 C-terminal" evidence="2">
    <location>
        <begin position="194"/>
        <end position="249"/>
    </location>
</feature>
<proteinExistence type="predicted"/>
<evidence type="ECO:0000256" key="1">
    <source>
        <dbReference type="SAM" id="MobiDB-lite"/>
    </source>
</evidence>
<reference evidence="4" key="1">
    <citation type="journal article" date="2019" name="Int. J. Syst. Evol. Microbiol.">
        <title>The Global Catalogue of Microorganisms (GCM) 10K type strain sequencing project: providing services to taxonomists for standard genome sequencing and annotation.</title>
        <authorList>
            <consortium name="The Broad Institute Genomics Platform"/>
            <consortium name="The Broad Institute Genome Sequencing Center for Infectious Disease"/>
            <person name="Wu L."/>
            <person name="Ma J."/>
        </authorList>
    </citation>
    <scope>NUCLEOTIDE SEQUENCE [LARGE SCALE GENOMIC DNA]</scope>
    <source>
        <strain evidence="4">NBRC 108730</strain>
    </source>
</reference>
<dbReference type="PANTHER" id="PTHR21015">
    <property type="entry name" value="UDP-N-ACETYLGLUCOSAMINE--N-ACETYLMURAMYL-(PENTAPEPTIDE) PYROPHOSPHORYL-UNDECAPRENOL N-ACETYLGLUCOSAMINE TRANSFERASE 1"/>
    <property type="match status" value="1"/>
</dbReference>